<feature type="compositionally biased region" description="Low complexity" evidence="1">
    <location>
        <begin position="218"/>
        <end position="233"/>
    </location>
</feature>
<feature type="compositionally biased region" description="Low complexity" evidence="1">
    <location>
        <begin position="63"/>
        <end position="79"/>
    </location>
</feature>
<evidence type="ECO:0000313" key="3">
    <source>
        <dbReference type="EMBL" id="EXB88503.1"/>
    </source>
</evidence>
<feature type="compositionally biased region" description="Basic and acidic residues" evidence="1">
    <location>
        <begin position="1163"/>
        <end position="1174"/>
    </location>
</feature>
<feature type="region of interest" description="Disordered" evidence="1">
    <location>
        <begin position="1163"/>
        <end position="1184"/>
    </location>
</feature>
<feature type="compositionally biased region" description="Polar residues" evidence="1">
    <location>
        <begin position="851"/>
        <end position="865"/>
    </location>
</feature>
<feature type="region of interest" description="Disordered" evidence="1">
    <location>
        <begin position="2027"/>
        <end position="2067"/>
    </location>
</feature>
<feature type="compositionally biased region" description="Basic and acidic residues" evidence="1">
    <location>
        <begin position="2152"/>
        <end position="2177"/>
    </location>
</feature>
<sequence length="2507" mass="275648">MPGSGNEEMEVKPIVRLSSNYPAGIPIKKRRFPLIRPPSPPAEEPSPVESNSLQKGQSSPSQGSTLSYSSVGTSSSSLSDAVKNPEPEERKESSCVANDDVVRGNNNFTKVKVEEPSLTVHPSYLENVNGKEKLVVSKIPVNQMTGKNELNFSPTESLGLLGMNMVKQSAHVKVDAEAEASALRENTESLLSLKEPFVPVLSSHNRIDQNQETLEPISLNLSSSKESSSSSSRCKSDAVDKLNDGNSTLRADRANWDLNTPMDAWEGSSDVAVGQTLVDGMDAAGQTKVIKPSSGVSVASEKCSNTESENLTNLCMSSRLSSDQFKFDDSLHLRLSSCLRYTYKEPSISTLKLDSPKVIPNISLSGVVLPSSNLNKVNVTTVKSEPVEESTKLDTGGAKPSNVAILNSTAVKREFDPRTIKSEPATEGNKETMNSKEGTSVQLNEKMVGLQQSSATTMSKTEEITCPIGSSFSAEYKNSSAAVTCKAADTACLVGNSSSTESNHSSAASTFKTAEIACPGINSSLSTELAGNGDPLNSGRFSCANEGRSEVQQEACESSRQVAPDMGATLTSAGSKVDSGRAENSNTDDAGVCKSKCMNDLPLHSRGNGESAVSDEEKVNISADIEVSYSSDYESDGNHAIDMSIDMEIDSEDDYEDGEVREKLERTVVKESACEKGQVEHTDNSGVNNGEMLSAGLNNNTDPNSSHVEVKDAKIDAAEIDKKGGEEAFDAVHTDKCENESDKTVCLQESSTIENALGGAFINEMNKAMLRRPLDQSGQRGVQESQYTDSVKAANGGEETLQTISLGTTLSMSKDDLLLRNDTAMVKFADGDNAARDIDSGSHRSRIINLPRSSGLSSPGRTRTFSGGDRQWSRVGRERLPYMALEGDKIYSRGREDFYVDGAQKFSRERHYDQTARNSRMNFQRGRGRINSRSDTFRGGRDSDREFASEFYNSPTEFRVPRHKFASSVSDADFEYNTYNVSQDLAFVGSGRGGRKPLNDGGPFVRRIPSRRRSPGVARGIHMVRRISRNISPNRCVGEDGPELGRLKRNEKFVRGFPDDTIDSMFPRPQPQYEGVDGHFAQGNRNFPSVQRRVRQRIRSKSPLNSRTRSPGSWSSPRRRSPEGFAGHPDLTHRRSPQFYRVNRMRSPDRRCFAGEVVRRPDLRDMDSGRDHGHPGSVMPNRNPSDRIVLRDRRFGGLDPQERSEGDNFFGGPMHPGRLQELGGDVSGDERRFGERRGPVRPYRNNFNGADGENSHVNPEEGSRPLRFCPDDDAEFPERGNLTERDFHRSIKNRPGTAPRRIRNMEEQEGNYRHGGQWRFYLSFLKNVLLLVSAWWTFAVFFWVLVDLNFFFWVFDKPRCDPANRRREDCLLIVELFYSGSPLKDANAMIMNQGGSTETMSAVNSSSLENWHVVNASQGQTSSYLPSTAGSEALSWTAPKVDNRFTENGIPSNLTYHYDHQHVQPPVSSSSSLGTVNAPQDHNGYASYNPSDPYGYGSTGYSGYYNGYQQQSNPSYSQPVGAYQNTGAPYQPLSSFQSTGYAGSANYSSTYYNPGDYQTAGGYPSSSYNNQTTPSSSYNNQTTSSSSYNNQTAQWNDANYANYTNSQQYAHYTSSATTVYSSGAVTATTPATTTTTPLNYQQQYKQWTDYYNQTEVTCAPGTENASVTGTSNFASSVPSVPSGYPTSNNLPPPPYAPSWRSESSSNEFPSVQLIHHDGEKIRTKSRSLMKADPNGELCRVASSGSHTRDHPILAMASHIVFASPIYDQVASSNNFSLKSGAVVNGAKDGYWRHGAPTSQNYHTTPVQPQIQTPLDQNSYNSFQDQQNSSIPQGPNLQYPATHQVPPPVPSCPQGPNLHYPATYQAPPAPPTYQPSPRSVQSFETQRGSKLQIPTNPRIASNLTFGLPKTDKDSSTTTAAVAKPAYISVSLPKPNEKVPSSAGADSLLKSPALQPGMFPKSLRGYVERALARCKDDTQMAACQAVMKEMITKATADGTLYTRDWDVEPLFSLPNADVVKQDAQSLTPISSSTKLKRSPSRRTKSRWEPLPEEKPVEKPASINHGTSNYAGWVNERDRKTLMMNSGSKGENMTGTRYSSLEQKGANKFTQKPAKRQCLMDSFVAANNGDTSSDSDKEQSLTAYYAGAMALENSPEERKRRESRSKRFENGQRHGSETNHLKSKSVGSGNLYSRRATAMVLSKNFEDGGSKAVEDIDWDALTVKGTCQEIEKRYLRLTSAPDPATVRPEEVLEKALLMVQNSQKNYLYKCDQLKSIRQDLTVQRIRNHLTVKVYETHARLSLEVGDLPEYNQCQSQLKSLYAEGIEGCHMEFAAYNLLCVIMHSNNNRDLVSSMSRLSNEAKKDEAVQHALAVRGAVTSGNYVMFFRLYKTAPNLNTYLMDLYVEKMRFKAVSCMSRSYRPTLPVSYVAQVLGFTSVANEGSDEKESDGLEECIEWLKAHGACLVADNNGEMQLDTKSTSSSLYMPEPEDAVAHGDASLAVNDFLTRTSS</sequence>
<feature type="region of interest" description="Disordered" evidence="1">
    <location>
        <begin position="217"/>
        <end position="246"/>
    </location>
</feature>
<feature type="compositionally biased region" description="Low complexity" evidence="1">
    <location>
        <begin position="1463"/>
        <end position="1472"/>
    </location>
</feature>
<feature type="region of interest" description="Disordered" evidence="1">
    <location>
        <begin position="1793"/>
        <end position="1835"/>
    </location>
</feature>
<dbReference type="STRING" id="981085.W9S4N8"/>
<feature type="region of interest" description="Disordered" evidence="1">
    <location>
        <begin position="1197"/>
        <end position="1265"/>
    </location>
</feature>
<feature type="compositionally biased region" description="Basic and acidic residues" evidence="1">
    <location>
        <begin position="1228"/>
        <end position="1238"/>
    </location>
</feature>
<accession>W9S4N8</accession>
<dbReference type="eggNOG" id="KOG1861">
    <property type="taxonomic scope" value="Eukaryota"/>
</dbReference>
<feature type="region of interest" description="Disordered" evidence="1">
    <location>
        <begin position="848"/>
        <end position="869"/>
    </location>
</feature>
<feature type="compositionally biased region" description="Polar residues" evidence="1">
    <location>
        <begin position="51"/>
        <end position="62"/>
    </location>
</feature>
<dbReference type="InterPro" id="IPR000717">
    <property type="entry name" value="PCI_dom"/>
</dbReference>
<protein>
    <recommendedName>
        <fullName evidence="2">PCI domain-containing protein</fullName>
    </recommendedName>
</protein>
<feature type="region of interest" description="Disordered" evidence="1">
    <location>
        <begin position="1"/>
        <end position="99"/>
    </location>
</feature>
<name>W9S4N8_9ROSA</name>
<keyword evidence="4" id="KW-1185">Reference proteome</keyword>
<gene>
    <name evidence="3" type="ORF">L484_017256</name>
</gene>
<feature type="compositionally biased region" description="Low complexity" evidence="1">
    <location>
        <begin position="1106"/>
        <end position="1116"/>
    </location>
</feature>
<feature type="compositionally biased region" description="Basic and acidic residues" evidence="1">
    <location>
        <begin position="1197"/>
        <end position="1206"/>
    </location>
</feature>
<feature type="region of interest" description="Disordered" evidence="1">
    <location>
        <begin position="1562"/>
        <end position="1590"/>
    </location>
</feature>
<dbReference type="PANTHER" id="PTHR34536">
    <property type="entry name" value="DENTIN SIALOPHOSPHOPROTEIN-LIKE PROTEIN"/>
    <property type="match status" value="1"/>
</dbReference>
<feature type="region of interest" description="Disordered" evidence="1">
    <location>
        <begin position="1058"/>
        <end position="1142"/>
    </location>
</feature>
<dbReference type="Pfam" id="PF03399">
    <property type="entry name" value="SAC3_GANP"/>
    <property type="match status" value="1"/>
</dbReference>
<reference evidence="4" key="1">
    <citation type="submission" date="2013-01" db="EMBL/GenBank/DDBJ databases">
        <title>Draft Genome Sequence of a Mulberry Tree, Morus notabilis C.K. Schneid.</title>
        <authorList>
            <person name="He N."/>
            <person name="Zhao S."/>
        </authorList>
    </citation>
    <scope>NUCLEOTIDE SEQUENCE</scope>
</reference>
<dbReference type="InterPro" id="IPR005062">
    <property type="entry name" value="SAC3/GANP/THP3_conserved"/>
</dbReference>
<feature type="compositionally biased region" description="Low complexity" evidence="1">
    <location>
        <begin position="1564"/>
        <end position="1590"/>
    </location>
</feature>
<feature type="compositionally biased region" description="Basic residues" evidence="1">
    <location>
        <begin position="2032"/>
        <end position="2042"/>
    </location>
</feature>
<evidence type="ECO:0000256" key="1">
    <source>
        <dbReference type="SAM" id="MobiDB-lite"/>
    </source>
</evidence>
<dbReference type="PROSITE" id="PS50250">
    <property type="entry name" value="PCI"/>
    <property type="match status" value="1"/>
</dbReference>
<proteinExistence type="predicted"/>
<dbReference type="Gene3D" id="1.25.40.990">
    <property type="match status" value="1"/>
</dbReference>
<feature type="compositionally biased region" description="Basic and acidic residues" evidence="1">
    <location>
        <begin position="2043"/>
        <end position="2055"/>
    </location>
</feature>
<feature type="domain" description="PCI" evidence="2">
    <location>
        <begin position="2303"/>
        <end position="2487"/>
    </location>
</feature>
<feature type="region of interest" description="Disordered" evidence="1">
    <location>
        <begin position="1462"/>
        <end position="1491"/>
    </location>
</feature>
<feature type="compositionally biased region" description="Polar residues" evidence="1">
    <location>
        <begin position="1796"/>
        <end position="1835"/>
    </location>
</feature>
<evidence type="ECO:0000313" key="4">
    <source>
        <dbReference type="Proteomes" id="UP000030645"/>
    </source>
</evidence>
<feature type="region of interest" description="Disordered" evidence="1">
    <location>
        <begin position="2146"/>
        <end position="2185"/>
    </location>
</feature>
<dbReference type="PANTHER" id="PTHR34536:SF4">
    <property type="entry name" value="BTZ DOMAIN-CONTAINING PROTEIN"/>
    <property type="match status" value="1"/>
</dbReference>
<feature type="compositionally biased region" description="Pro residues" evidence="1">
    <location>
        <begin position="35"/>
        <end position="44"/>
    </location>
</feature>
<dbReference type="Proteomes" id="UP000030645">
    <property type="component" value="Unassembled WGS sequence"/>
</dbReference>
<feature type="compositionally biased region" description="Basic and acidic residues" evidence="1">
    <location>
        <begin position="234"/>
        <end position="243"/>
    </location>
</feature>
<evidence type="ECO:0000259" key="2">
    <source>
        <dbReference type="PROSITE" id="PS50250"/>
    </source>
</evidence>
<dbReference type="FunFam" id="1.25.40.990:FF:000005">
    <property type="entry name" value="Putative SAC3/GANP family protein"/>
    <property type="match status" value="1"/>
</dbReference>
<organism evidence="3 4">
    <name type="scientific">Morus notabilis</name>
    <dbReference type="NCBI Taxonomy" id="981085"/>
    <lineage>
        <taxon>Eukaryota</taxon>
        <taxon>Viridiplantae</taxon>
        <taxon>Streptophyta</taxon>
        <taxon>Embryophyta</taxon>
        <taxon>Tracheophyta</taxon>
        <taxon>Spermatophyta</taxon>
        <taxon>Magnoliopsida</taxon>
        <taxon>eudicotyledons</taxon>
        <taxon>Gunneridae</taxon>
        <taxon>Pentapetalae</taxon>
        <taxon>rosids</taxon>
        <taxon>fabids</taxon>
        <taxon>Rosales</taxon>
        <taxon>Moraceae</taxon>
        <taxon>Moreae</taxon>
        <taxon>Morus</taxon>
    </lineage>
</organism>
<feature type="compositionally biased region" description="Basic and acidic residues" evidence="1">
    <location>
        <begin position="83"/>
        <end position="93"/>
    </location>
</feature>
<dbReference type="EMBL" id="KE344969">
    <property type="protein sequence ID" value="EXB88503.1"/>
    <property type="molecule type" value="Genomic_DNA"/>
</dbReference>